<dbReference type="EMBL" id="CACRTQ010000014">
    <property type="protein sequence ID" value="VYT78871.1"/>
    <property type="molecule type" value="Genomic_DNA"/>
</dbReference>
<gene>
    <name evidence="1" type="ORF">EFLFYP64_00511</name>
</gene>
<accession>A0A6N2ZHZ3</accession>
<name>A0A6N2ZHZ3_ENTFC</name>
<proteinExistence type="predicted"/>
<dbReference type="AlphaFoldDB" id="A0A6N2ZHZ3"/>
<reference evidence="1" key="1">
    <citation type="submission" date="2019-11" db="EMBL/GenBank/DDBJ databases">
        <authorList>
            <person name="Feng L."/>
        </authorList>
    </citation>
    <scope>NUCLEOTIDE SEQUENCE</scope>
    <source>
        <strain evidence="1">EFaeciumLFYP64</strain>
    </source>
</reference>
<protein>
    <submittedName>
        <fullName evidence="1">Malonate decarboxylase subunit delta</fullName>
    </submittedName>
</protein>
<organism evidence="1">
    <name type="scientific">Enterococcus faecium</name>
    <name type="common">Streptococcus faecium</name>
    <dbReference type="NCBI Taxonomy" id="1352"/>
    <lineage>
        <taxon>Bacteria</taxon>
        <taxon>Bacillati</taxon>
        <taxon>Bacillota</taxon>
        <taxon>Bacilli</taxon>
        <taxon>Lactobacillales</taxon>
        <taxon>Enterococcaceae</taxon>
        <taxon>Enterococcus</taxon>
    </lineage>
</organism>
<sequence length="41" mass="4673">MEQLAYKYPTKQPINKKIHVGVVGSGDLEILMFPTEKKNLL</sequence>
<evidence type="ECO:0000313" key="1">
    <source>
        <dbReference type="EMBL" id="VYT78871.1"/>
    </source>
</evidence>